<accession>A0A0K0CVU9</accession>
<protein>
    <submittedName>
        <fullName evidence="2">Transposase</fullName>
    </submittedName>
</protein>
<evidence type="ECO:0000313" key="2">
    <source>
        <dbReference type="WBParaSite" id="ACAC_0000150101-mRNA-1"/>
    </source>
</evidence>
<reference evidence="1" key="1">
    <citation type="submission" date="2012-09" db="EMBL/GenBank/DDBJ databases">
        <authorList>
            <person name="Martin A.A."/>
        </authorList>
    </citation>
    <scope>NUCLEOTIDE SEQUENCE</scope>
</reference>
<dbReference type="AlphaFoldDB" id="A0A0K0CVU9"/>
<organism evidence="1 2">
    <name type="scientific">Angiostrongylus cantonensis</name>
    <name type="common">Rat lungworm</name>
    <dbReference type="NCBI Taxonomy" id="6313"/>
    <lineage>
        <taxon>Eukaryota</taxon>
        <taxon>Metazoa</taxon>
        <taxon>Ecdysozoa</taxon>
        <taxon>Nematoda</taxon>
        <taxon>Chromadorea</taxon>
        <taxon>Rhabditida</taxon>
        <taxon>Rhabditina</taxon>
        <taxon>Rhabditomorpha</taxon>
        <taxon>Strongyloidea</taxon>
        <taxon>Metastrongylidae</taxon>
        <taxon>Angiostrongylus</taxon>
    </lineage>
</organism>
<reference evidence="2" key="2">
    <citation type="submission" date="2017-02" db="UniProtKB">
        <authorList>
            <consortium name="WormBaseParasite"/>
        </authorList>
    </citation>
    <scope>IDENTIFICATION</scope>
</reference>
<name>A0A0K0CVU9_ANGCA</name>
<proteinExistence type="predicted"/>
<sequence length="98" mass="10537">MRQKDAAIIAVEFVTNQLLPVTAPIGSERMALTIDKPRDDDLTPGPTEAVGAPLLTSRSAATVTVVFLGVIERFNVILERIILNPATIKTATCLKFSC</sequence>
<keyword evidence="1" id="KW-1185">Reference proteome</keyword>
<dbReference type="WBParaSite" id="ACAC_0000150101-mRNA-1">
    <property type="protein sequence ID" value="ACAC_0000150101-mRNA-1"/>
    <property type="gene ID" value="ACAC_0000150101"/>
</dbReference>
<evidence type="ECO:0000313" key="1">
    <source>
        <dbReference type="Proteomes" id="UP000035642"/>
    </source>
</evidence>
<dbReference type="Proteomes" id="UP000035642">
    <property type="component" value="Unassembled WGS sequence"/>
</dbReference>